<dbReference type="EMBL" id="VNIB01000001">
    <property type="protein sequence ID" value="TYP00334.1"/>
    <property type="molecule type" value="Genomic_DNA"/>
</dbReference>
<dbReference type="SUPFAM" id="SSF47729">
    <property type="entry name" value="IHF-like DNA-binding proteins"/>
    <property type="match status" value="1"/>
</dbReference>
<dbReference type="SMART" id="SM00411">
    <property type="entry name" value="BHL"/>
    <property type="match status" value="1"/>
</dbReference>
<comment type="similarity">
    <text evidence="1 3">Belongs to the bacterial histone-like protein family.</text>
</comment>
<evidence type="ECO:0000313" key="4">
    <source>
        <dbReference type="EMBL" id="TYP00334.1"/>
    </source>
</evidence>
<dbReference type="OrthoDB" id="9804203at2"/>
<protein>
    <submittedName>
        <fullName evidence="4">Integration host factor subunit beta</fullName>
    </submittedName>
</protein>
<dbReference type="GO" id="GO:0003677">
    <property type="term" value="F:DNA binding"/>
    <property type="evidence" value="ECO:0007669"/>
    <property type="project" value="UniProtKB-KW"/>
</dbReference>
<sequence length="93" mass="10608">MNKSELVEALADAKSLTYKKAEEIVNLIFDSMAQTLVEGGRIEIRGFGSFVVKDYKAYMGRNPKTGEIIQVKPKKLPFFKVGKELRERVNKDR</sequence>
<dbReference type="CDD" id="cd13836">
    <property type="entry name" value="IHF_B"/>
    <property type="match status" value="1"/>
</dbReference>
<name>A0A5D3WPQ2_9BACT</name>
<dbReference type="Pfam" id="PF00216">
    <property type="entry name" value="Bac_DNA_binding"/>
    <property type="match status" value="1"/>
</dbReference>
<dbReference type="Gene3D" id="4.10.520.10">
    <property type="entry name" value="IHF-like DNA-binding proteins"/>
    <property type="match status" value="1"/>
</dbReference>
<dbReference type="RefSeq" id="WP_148894525.1">
    <property type="nucleotide sequence ID" value="NZ_VNIB01000001.1"/>
</dbReference>
<gene>
    <name evidence="4" type="ORF">EDC39_101501</name>
</gene>
<evidence type="ECO:0000313" key="5">
    <source>
        <dbReference type="Proteomes" id="UP000324159"/>
    </source>
</evidence>
<evidence type="ECO:0000256" key="3">
    <source>
        <dbReference type="RuleBase" id="RU003939"/>
    </source>
</evidence>
<evidence type="ECO:0000256" key="1">
    <source>
        <dbReference type="ARBA" id="ARBA00010529"/>
    </source>
</evidence>
<proteinExistence type="inferred from homology"/>
<dbReference type="InterPro" id="IPR000119">
    <property type="entry name" value="Hist_DNA-bd"/>
</dbReference>
<dbReference type="InterPro" id="IPR010992">
    <property type="entry name" value="IHF-like_DNA-bd_dom_sf"/>
</dbReference>
<dbReference type="GO" id="GO:0005829">
    <property type="term" value="C:cytosol"/>
    <property type="evidence" value="ECO:0007669"/>
    <property type="project" value="TreeGrafter"/>
</dbReference>
<organism evidence="4 5">
    <name type="scientific">Geothermobacter ehrlichii</name>
    <dbReference type="NCBI Taxonomy" id="213224"/>
    <lineage>
        <taxon>Bacteria</taxon>
        <taxon>Pseudomonadati</taxon>
        <taxon>Thermodesulfobacteriota</taxon>
        <taxon>Desulfuromonadia</taxon>
        <taxon>Desulfuromonadales</taxon>
        <taxon>Geothermobacteraceae</taxon>
        <taxon>Geothermobacter</taxon>
    </lineage>
</organism>
<dbReference type="GO" id="GO:0030527">
    <property type="term" value="F:structural constituent of chromatin"/>
    <property type="evidence" value="ECO:0007669"/>
    <property type="project" value="InterPro"/>
</dbReference>
<reference evidence="4 5" key="1">
    <citation type="submission" date="2019-07" db="EMBL/GenBank/DDBJ databases">
        <title>Genomic Encyclopedia of Type Strains, Phase IV (KMG-IV): sequencing the most valuable type-strain genomes for metagenomic binning, comparative biology and taxonomic classification.</title>
        <authorList>
            <person name="Goeker M."/>
        </authorList>
    </citation>
    <scope>NUCLEOTIDE SEQUENCE [LARGE SCALE GENOMIC DNA]</scope>
    <source>
        <strain evidence="4 5">SS015</strain>
    </source>
</reference>
<dbReference type="PANTHER" id="PTHR33175">
    <property type="entry name" value="DNA-BINDING PROTEIN HU"/>
    <property type="match status" value="1"/>
</dbReference>
<dbReference type="Proteomes" id="UP000324159">
    <property type="component" value="Unassembled WGS sequence"/>
</dbReference>
<accession>A0A5D3WPQ2</accession>
<dbReference type="AlphaFoldDB" id="A0A5D3WPQ2"/>
<dbReference type="PRINTS" id="PR01727">
    <property type="entry name" value="DNABINDINGHU"/>
</dbReference>
<evidence type="ECO:0000256" key="2">
    <source>
        <dbReference type="ARBA" id="ARBA00023125"/>
    </source>
</evidence>
<keyword evidence="5" id="KW-1185">Reference proteome</keyword>
<keyword evidence="2" id="KW-0238">DNA-binding</keyword>
<dbReference type="PANTHER" id="PTHR33175:SF5">
    <property type="entry name" value="INTEGRATION HOST FACTOR SUBUNIT BETA"/>
    <property type="match status" value="1"/>
</dbReference>
<comment type="caution">
    <text evidence="4">The sequence shown here is derived from an EMBL/GenBank/DDBJ whole genome shotgun (WGS) entry which is preliminary data.</text>
</comment>